<evidence type="ECO:0000259" key="10">
    <source>
        <dbReference type="PROSITE" id="PS50853"/>
    </source>
</evidence>
<dbReference type="PANTHER" id="PTHR24099">
    <property type="entry name" value="E3 UBIQUITIN-PROTEIN LIGASE TRIM36-RELATED"/>
    <property type="match status" value="1"/>
</dbReference>
<evidence type="ECO:0000256" key="7">
    <source>
        <dbReference type="SAM" id="MobiDB-lite"/>
    </source>
</evidence>
<dbReference type="InterPro" id="IPR036116">
    <property type="entry name" value="FN3_sf"/>
</dbReference>
<dbReference type="InterPro" id="IPR017903">
    <property type="entry name" value="COS_domain"/>
</dbReference>
<dbReference type="SMART" id="SM00336">
    <property type="entry name" value="BBOX"/>
    <property type="match status" value="2"/>
</dbReference>
<evidence type="ECO:0000256" key="4">
    <source>
        <dbReference type="ARBA" id="ARBA00022833"/>
    </source>
</evidence>
<evidence type="ECO:0000256" key="5">
    <source>
        <dbReference type="ARBA" id="ARBA00023054"/>
    </source>
</evidence>
<reference evidence="12" key="3">
    <citation type="submission" date="2025-09" db="UniProtKB">
        <authorList>
            <consortium name="Ensembl"/>
        </authorList>
    </citation>
    <scope>IDENTIFICATION</scope>
</reference>
<comment type="similarity">
    <text evidence="1">Belongs to the TRIM/RBCC family.</text>
</comment>
<gene>
    <name evidence="12" type="primary">trim46b</name>
</gene>
<feature type="compositionally biased region" description="Pro residues" evidence="7">
    <location>
        <begin position="57"/>
        <end position="66"/>
    </location>
</feature>
<dbReference type="CDD" id="cd12895">
    <property type="entry name" value="SPRY_PRY_TRIM46"/>
    <property type="match status" value="1"/>
</dbReference>
<evidence type="ECO:0000313" key="12">
    <source>
        <dbReference type="Ensembl" id="ENSSFAP00005045377.1"/>
    </source>
</evidence>
<dbReference type="Gene3D" id="3.30.160.60">
    <property type="entry name" value="Classic Zinc Finger"/>
    <property type="match status" value="1"/>
</dbReference>
<evidence type="ECO:0000259" key="8">
    <source>
        <dbReference type="PROSITE" id="PS50119"/>
    </source>
</evidence>
<accession>A0A672IWN1</accession>
<sequence>CRRLQQTVSFPSNMKSLEHELHCSVCKDIVKQPVVLPCQHSVCLMCAHEVLVANGYPPPDLPPEPNSPASTPNTRSPRQARRPTPKAEQRPIDRVLRSGLLRLHLTSSSPLFVFGPPLVMLFPCVPCGRDVELGEKGLTDCLRNLTLERIVERYRHTVSLGSVAVMCQFCKPPQTLEATKGCADCRANFCNECFKLYHPWGTPRAQHEHIQPTLNFRPKVLTCPDHDQEKLQFYCRSCQRLLCPLCKLRRIHTGHKILPVTQAYQALKEKITKEMNYILSNQDTVLAQITQLESAITQTEVIITGTQAERKQLAQSIRDLTAALAERHSSLTQALEGARQKRGEALSAQVSERRSLMEHAGLLAFTQELLKETDQPCFVQAARQTHNRSSAKAIENLQHFTLAADPSFRHFQLDVSKELKLLTELNFIQAPLAPVIDTQRTLAYDQLFLCWRLPPESAPAWHFSVEYRRRGVVPGGASRGGIRGGLAAARWGWQRLDEVSGSSAVIDRLEMDSVYVLRVRGCNKAGYGEYSEEVYLHTPPAPVLNFYLDSRWGLHADRLVVSKEQRCARSVPGLSLLQAADHALTSCHLTSDLLVGDVAITQGRHYWACSVEPGSYLVKVGVGLESKLQEWFHLPQDMASPRYDPDSGHDSGAEDALDSAPPFCFLTMGMGKIYLPQDPISNGNGPSSPSGLTYPLPPRLGVCLDFEKGRVTFYDAHSLRPLWEGHVDCSGPVCPAFCFIGGGALQLQELVANRNADQTPVRRVTIQPRVSGLNN</sequence>
<dbReference type="InterPro" id="IPR018957">
    <property type="entry name" value="Znf_C3HC4_RING-type"/>
</dbReference>
<evidence type="ECO:0000259" key="9">
    <source>
        <dbReference type="PROSITE" id="PS50188"/>
    </source>
</evidence>
<dbReference type="Gene3D" id="4.10.830.40">
    <property type="match status" value="1"/>
</dbReference>
<dbReference type="AlphaFoldDB" id="A0A672IWN1"/>
<dbReference type="PROSITE" id="PS50188">
    <property type="entry name" value="B302_SPRY"/>
    <property type="match status" value="1"/>
</dbReference>
<dbReference type="InterPro" id="IPR013083">
    <property type="entry name" value="Znf_RING/FYVE/PHD"/>
</dbReference>
<feature type="region of interest" description="Disordered" evidence="7">
    <location>
        <begin position="57"/>
        <end position="91"/>
    </location>
</feature>
<dbReference type="SMART" id="SM00184">
    <property type="entry name" value="RING"/>
    <property type="match status" value="1"/>
</dbReference>
<dbReference type="SUPFAM" id="SSF49899">
    <property type="entry name" value="Concanavalin A-like lectins/glucanases"/>
    <property type="match status" value="1"/>
</dbReference>
<dbReference type="InterPro" id="IPR001870">
    <property type="entry name" value="B30.2/SPRY"/>
</dbReference>
<evidence type="ECO:0000256" key="6">
    <source>
        <dbReference type="PROSITE-ProRule" id="PRU00024"/>
    </source>
</evidence>
<name>A0A672IWN1_SALFA</name>
<dbReference type="InterPro" id="IPR001841">
    <property type="entry name" value="Znf_RING"/>
</dbReference>
<feature type="domain" description="COS" evidence="11">
    <location>
        <begin position="370"/>
        <end position="428"/>
    </location>
</feature>
<dbReference type="Gene3D" id="3.30.40.10">
    <property type="entry name" value="Zinc/RING finger domain, C3HC4 (zinc finger)"/>
    <property type="match status" value="1"/>
</dbReference>
<evidence type="ECO:0000256" key="1">
    <source>
        <dbReference type="ARBA" id="ARBA00008518"/>
    </source>
</evidence>
<dbReference type="Pfam" id="PF00643">
    <property type="entry name" value="zf-B_box"/>
    <property type="match status" value="1"/>
</dbReference>
<dbReference type="InterPro" id="IPR003961">
    <property type="entry name" value="FN3_dom"/>
</dbReference>
<dbReference type="InterPro" id="IPR013783">
    <property type="entry name" value="Ig-like_fold"/>
</dbReference>
<dbReference type="InterPro" id="IPR013320">
    <property type="entry name" value="ConA-like_dom_sf"/>
</dbReference>
<keyword evidence="2" id="KW-0479">Metal-binding</keyword>
<dbReference type="InParanoid" id="A0A672IWN1"/>
<dbReference type="SUPFAM" id="SSF57845">
    <property type="entry name" value="B-box zinc-binding domain"/>
    <property type="match status" value="1"/>
</dbReference>
<reference evidence="12" key="2">
    <citation type="submission" date="2025-08" db="UniProtKB">
        <authorList>
            <consortium name="Ensembl"/>
        </authorList>
    </citation>
    <scope>IDENTIFICATION</scope>
</reference>
<dbReference type="InterPro" id="IPR035731">
    <property type="entry name" value="SPRY/PRY_TRIM46"/>
</dbReference>
<proteinExistence type="inferred from homology"/>
<dbReference type="InterPro" id="IPR050617">
    <property type="entry name" value="E3_ligase_FN3/SPRY"/>
</dbReference>
<keyword evidence="3 6" id="KW-0863">Zinc-finger</keyword>
<dbReference type="Pfam" id="PF00097">
    <property type="entry name" value="zf-C3HC4"/>
    <property type="match status" value="1"/>
</dbReference>
<reference evidence="12" key="1">
    <citation type="submission" date="2019-06" db="EMBL/GenBank/DDBJ databases">
        <authorList>
            <consortium name="Wellcome Sanger Institute Data Sharing"/>
        </authorList>
    </citation>
    <scope>NUCLEOTIDE SEQUENCE [LARGE SCALE GENOMIC DNA]</scope>
</reference>
<dbReference type="GO" id="GO:1904115">
    <property type="term" value="C:axon cytoplasm"/>
    <property type="evidence" value="ECO:0007669"/>
    <property type="project" value="GOC"/>
</dbReference>
<evidence type="ECO:0000256" key="2">
    <source>
        <dbReference type="ARBA" id="ARBA00022723"/>
    </source>
</evidence>
<protein>
    <submittedName>
        <fullName evidence="12">Tripartite motif containing 46b</fullName>
    </submittedName>
</protein>
<evidence type="ECO:0000259" key="11">
    <source>
        <dbReference type="PROSITE" id="PS51262"/>
    </source>
</evidence>
<dbReference type="GO" id="GO:0048490">
    <property type="term" value="P:anterograde synaptic vesicle transport"/>
    <property type="evidence" value="ECO:0007669"/>
    <property type="project" value="TreeGrafter"/>
</dbReference>
<dbReference type="InterPro" id="IPR000315">
    <property type="entry name" value="Znf_B-box"/>
</dbReference>
<dbReference type="Pfam" id="PF18568">
    <property type="entry name" value="COS"/>
    <property type="match status" value="1"/>
</dbReference>
<dbReference type="GO" id="GO:0008270">
    <property type="term" value="F:zinc ion binding"/>
    <property type="evidence" value="ECO:0007669"/>
    <property type="project" value="UniProtKB-KW"/>
</dbReference>
<organism evidence="12 13">
    <name type="scientific">Salarias fasciatus</name>
    <name type="common">Jewelled blenny</name>
    <name type="synonym">Blennius fasciatus</name>
    <dbReference type="NCBI Taxonomy" id="181472"/>
    <lineage>
        <taxon>Eukaryota</taxon>
        <taxon>Metazoa</taxon>
        <taxon>Chordata</taxon>
        <taxon>Craniata</taxon>
        <taxon>Vertebrata</taxon>
        <taxon>Euteleostomi</taxon>
        <taxon>Actinopterygii</taxon>
        <taxon>Neopterygii</taxon>
        <taxon>Teleostei</taxon>
        <taxon>Neoteleostei</taxon>
        <taxon>Acanthomorphata</taxon>
        <taxon>Ovalentaria</taxon>
        <taxon>Blenniimorphae</taxon>
        <taxon>Blenniiformes</taxon>
        <taxon>Blennioidei</taxon>
        <taxon>Blenniidae</taxon>
        <taxon>Salariinae</taxon>
        <taxon>Salarias</taxon>
    </lineage>
</organism>
<dbReference type="CDD" id="cd00063">
    <property type="entry name" value="FN3"/>
    <property type="match status" value="1"/>
</dbReference>
<dbReference type="GO" id="GO:0007409">
    <property type="term" value="P:axonogenesis"/>
    <property type="evidence" value="ECO:0007669"/>
    <property type="project" value="TreeGrafter"/>
</dbReference>
<dbReference type="GO" id="GO:0044304">
    <property type="term" value="C:main axon"/>
    <property type="evidence" value="ECO:0007669"/>
    <property type="project" value="TreeGrafter"/>
</dbReference>
<feature type="domain" description="Fibronectin type-III" evidence="10">
    <location>
        <begin position="430"/>
        <end position="541"/>
    </location>
</feature>
<dbReference type="PROSITE" id="PS50853">
    <property type="entry name" value="FN3"/>
    <property type="match status" value="1"/>
</dbReference>
<dbReference type="Ensembl" id="ENSSFAT00005046954.1">
    <property type="protein sequence ID" value="ENSSFAP00005045377.1"/>
    <property type="gene ID" value="ENSSFAG00005022148.1"/>
</dbReference>
<keyword evidence="4" id="KW-0862">Zinc</keyword>
<evidence type="ECO:0000313" key="13">
    <source>
        <dbReference type="Proteomes" id="UP000472267"/>
    </source>
</evidence>
<dbReference type="Gene3D" id="2.60.120.920">
    <property type="match status" value="1"/>
</dbReference>
<dbReference type="InterPro" id="IPR043136">
    <property type="entry name" value="B30.2/SPRY_sf"/>
</dbReference>
<dbReference type="PROSITE" id="PS51262">
    <property type="entry name" value="COS"/>
    <property type="match status" value="1"/>
</dbReference>
<dbReference type="GO" id="GO:0001764">
    <property type="term" value="P:neuron migration"/>
    <property type="evidence" value="ECO:0007669"/>
    <property type="project" value="TreeGrafter"/>
</dbReference>
<keyword evidence="13" id="KW-1185">Reference proteome</keyword>
<evidence type="ECO:0000256" key="3">
    <source>
        <dbReference type="ARBA" id="ARBA00022771"/>
    </source>
</evidence>
<dbReference type="PANTHER" id="PTHR24099:SF20">
    <property type="entry name" value="TRIPARTITE MOTIF-CONTAINING PROTEIN 46"/>
    <property type="match status" value="1"/>
</dbReference>
<dbReference type="SUPFAM" id="SSF57850">
    <property type="entry name" value="RING/U-box"/>
    <property type="match status" value="1"/>
</dbReference>
<keyword evidence="5" id="KW-0175">Coiled coil</keyword>
<dbReference type="GO" id="GO:0001578">
    <property type="term" value="P:microtubule bundle formation"/>
    <property type="evidence" value="ECO:0007669"/>
    <property type="project" value="TreeGrafter"/>
</dbReference>
<feature type="domain" description="B box-type" evidence="8">
    <location>
        <begin position="218"/>
        <end position="260"/>
    </location>
</feature>
<dbReference type="SUPFAM" id="SSF49265">
    <property type="entry name" value="Fibronectin type III"/>
    <property type="match status" value="1"/>
</dbReference>
<dbReference type="Gene3D" id="2.60.40.10">
    <property type="entry name" value="Immunoglobulins"/>
    <property type="match status" value="1"/>
</dbReference>
<dbReference type="InterPro" id="IPR040859">
    <property type="entry name" value="Midline-1_COS"/>
</dbReference>
<feature type="domain" description="B30.2/SPRY" evidence="9">
    <location>
        <begin position="526"/>
        <end position="756"/>
    </location>
</feature>
<dbReference type="Proteomes" id="UP000472267">
    <property type="component" value="Chromosome 22"/>
</dbReference>
<dbReference type="PROSITE" id="PS50119">
    <property type="entry name" value="ZF_BBOX"/>
    <property type="match status" value="1"/>
</dbReference>